<organism evidence="1 2">
    <name type="scientific">Aspergillus ellipticus CBS 707.79</name>
    <dbReference type="NCBI Taxonomy" id="1448320"/>
    <lineage>
        <taxon>Eukaryota</taxon>
        <taxon>Fungi</taxon>
        <taxon>Dikarya</taxon>
        <taxon>Ascomycota</taxon>
        <taxon>Pezizomycotina</taxon>
        <taxon>Eurotiomycetes</taxon>
        <taxon>Eurotiomycetidae</taxon>
        <taxon>Eurotiales</taxon>
        <taxon>Aspergillaceae</taxon>
        <taxon>Aspergillus</taxon>
        <taxon>Aspergillus subgen. Circumdati</taxon>
    </lineage>
</organism>
<evidence type="ECO:0000313" key="1">
    <source>
        <dbReference type="EMBL" id="PYH91277.1"/>
    </source>
</evidence>
<protein>
    <submittedName>
        <fullName evidence="1">Uncharacterized protein</fullName>
    </submittedName>
</protein>
<dbReference type="Proteomes" id="UP000247810">
    <property type="component" value="Unassembled WGS sequence"/>
</dbReference>
<evidence type="ECO:0000313" key="2">
    <source>
        <dbReference type="Proteomes" id="UP000247810"/>
    </source>
</evidence>
<dbReference type="EMBL" id="KZ825950">
    <property type="protein sequence ID" value="PYH91277.1"/>
    <property type="molecule type" value="Genomic_DNA"/>
</dbReference>
<dbReference type="VEuPathDB" id="FungiDB:BO71DRAFT_53427"/>
<name>A0A319DA82_9EURO</name>
<proteinExistence type="predicted"/>
<accession>A0A319DA82</accession>
<dbReference type="AlphaFoldDB" id="A0A319DA82"/>
<keyword evidence="2" id="KW-1185">Reference proteome</keyword>
<gene>
    <name evidence="1" type="ORF">BO71DRAFT_53427</name>
</gene>
<reference evidence="1 2" key="1">
    <citation type="submission" date="2018-02" db="EMBL/GenBank/DDBJ databases">
        <title>The genomes of Aspergillus section Nigri reveals drivers in fungal speciation.</title>
        <authorList>
            <consortium name="DOE Joint Genome Institute"/>
            <person name="Vesth T.C."/>
            <person name="Nybo J."/>
            <person name="Theobald S."/>
            <person name="Brandl J."/>
            <person name="Frisvad J.C."/>
            <person name="Nielsen K.F."/>
            <person name="Lyhne E.K."/>
            <person name="Kogle M.E."/>
            <person name="Kuo A."/>
            <person name="Riley R."/>
            <person name="Clum A."/>
            <person name="Nolan M."/>
            <person name="Lipzen A."/>
            <person name="Salamov A."/>
            <person name="Henrissat B."/>
            <person name="Wiebenga A."/>
            <person name="De vries R.P."/>
            <person name="Grigoriev I.V."/>
            <person name="Mortensen U.H."/>
            <person name="Andersen M.R."/>
            <person name="Baker S.E."/>
        </authorList>
    </citation>
    <scope>NUCLEOTIDE SEQUENCE [LARGE SCALE GENOMIC DNA]</scope>
    <source>
        <strain evidence="1 2">CBS 707.79</strain>
    </source>
</reference>
<sequence>MRQAPAIAFPALPLAVHPLPARQPALLSPDHILPRRRLVQPPNYQRKRARIPTRARPRPRLQHLLPTRALLLQPSNSLAVWLLGLWLPQASSCCKVLGNQPTRAMLLHFALVSPSNTYTPLTDKRRSSMRGFGISILFDNIQFLSLYFPLFVCHGLPGYGTTYSLIHDLGYRQHKNLRNAMTV</sequence>